<accession>A0A1I3Z1R8</accession>
<feature type="chain" id="PRO_5011716352" description="DUF1318 domain-containing protein" evidence="1">
    <location>
        <begin position="29"/>
        <end position="144"/>
    </location>
</feature>
<sequence length="144" mass="16506">MIKRTIYCSLLLLFLMFASILLISRVQAANLEINTPAITSIKQSMQSRHAQLVEHYDSGAVGLTMDGMITMRDANAVPLAKRQSVNSLVSAENQDRNALYREIARANNHPEWESQIRSTFGQRWINMARPGWWYQTNHNSWAQK</sequence>
<evidence type="ECO:0000313" key="3">
    <source>
        <dbReference type="Proteomes" id="UP000199533"/>
    </source>
</evidence>
<keyword evidence="3" id="KW-1185">Reference proteome</keyword>
<feature type="signal peptide" evidence="1">
    <location>
        <begin position="1"/>
        <end position="28"/>
    </location>
</feature>
<keyword evidence="1" id="KW-0732">Signal</keyword>
<dbReference type="Pfam" id="PF07027">
    <property type="entry name" value="DUF1318"/>
    <property type="match status" value="1"/>
</dbReference>
<proteinExistence type="predicted"/>
<protein>
    <recommendedName>
        <fullName evidence="4">DUF1318 domain-containing protein</fullName>
    </recommendedName>
</protein>
<dbReference type="OrthoDB" id="8526313at2"/>
<dbReference type="EMBL" id="FOSP01000005">
    <property type="protein sequence ID" value="SFK37569.1"/>
    <property type="molecule type" value="Genomic_DNA"/>
</dbReference>
<gene>
    <name evidence="2" type="ORF">SAMN05216302_100527</name>
</gene>
<dbReference type="Proteomes" id="UP000199533">
    <property type="component" value="Unassembled WGS sequence"/>
</dbReference>
<dbReference type="PIRSF" id="PIRSF025560">
    <property type="entry name" value="UCP025560"/>
    <property type="match status" value="1"/>
</dbReference>
<dbReference type="STRING" id="52441.SAMN05216302_100527"/>
<name>A0A1I3Z1R8_9PROT</name>
<evidence type="ECO:0008006" key="4">
    <source>
        <dbReference type="Google" id="ProtNLM"/>
    </source>
</evidence>
<dbReference type="AlphaFoldDB" id="A0A1I3Z1R8"/>
<dbReference type="InterPro" id="IPR008309">
    <property type="entry name" value="YdbL"/>
</dbReference>
<reference evidence="3" key="1">
    <citation type="submission" date="2016-10" db="EMBL/GenBank/DDBJ databases">
        <authorList>
            <person name="Varghese N."/>
            <person name="Submissions S."/>
        </authorList>
    </citation>
    <scope>NUCLEOTIDE SEQUENCE [LARGE SCALE GENOMIC DNA]</scope>
    <source>
        <strain evidence="3">Nm69</strain>
    </source>
</reference>
<evidence type="ECO:0000313" key="2">
    <source>
        <dbReference type="EMBL" id="SFK37569.1"/>
    </source>
</evidence>
<organism evidence="2 3">
    <name type="scientific">Nitrosomonas aestuarii</name>
    <dbReference type="NCBI Taxonomy" id="52441"/>
    <lineage>
        <taxon>Bacteria</taxon>
        <taxon>Pseudomonadati</taxon>
        <taxon>Pseudomonadota</taxon>
        <taxon>Betaproteobacteria</taxon>
        <taxon>Nitrosomonadales</taxon>
        <taxon>Nitrosomonadaceae</taxon>
        <taxon>Nitrosomonas</taxon>
    </lineage>
</organism>
<evidence type="ECO:0000256" key="1">
    <source>
        <dbReference type="SAM" id="SignalP"/>
    </source>
</evidence>